<dbReference type="Gene3D" id="3.40.50.970">
    <property type="match status" value="2"/>
</dbReference>
<dbReference type="InterPro" id="IPR012001">
    <property type="entry name" value="Thiamin_PyroP_enz_TPP-bd_dom"/>
</dbReference>
<dbReference type="InterPro" id="IPR047211">
    <property type="entry name" value="POXB-like"/>
</dbReference>
<dbReference type="InterPro" id="IPR029061">
    <property type="entry name" value="THDP-binding"/>
</dbReference>
<evidence type="ECO:0000259" key="6">
    <source>
        <dbReference type="Pfam" id="PF02776"/>
    </source>
</evidence>
<dbReference type="Proteomes" id="UP001164965">
    <property type="component" value="Chromosome"/>
</dbReference>
<evidence type="ECO:0000313" key="7">
    <source>
        <dbReference type="EMBL" id="UZJ26066.1"/>
    </source>
</evidence>
<evidence type="ECO:0000259" key="4">
    <source>
        <dbReference type="Pfam" id="PF00205"/>
    </source>
</evidence>
<evidence type="ECO:0000313" key="8">
    <source>
        <dbReference type="Proteomes" id="UP001164965"/>
    </source>
</evidence>
<proteinExistence type="inferred from homology"/>
<evidence type="ECO:0000256" key="1">
    <source>
        <dbReference type="ARBA" id="ARBA00007812"/>
    </source>
</evidence>
<dbReference type="Gene3D" id="3.40.50.1220">
    <property type="entry name" value="TPP-binding domain"/>
    <property type="match status" value="1"/>
</dbReference>
<dbReference type="CDD" id="cd02014">
    <property type="entry name" value="TPP_POX"/>
    <property type="match status" value="1"/>
</dbReference>
<dbReference type="InterPro" id="IPR012000">
    <property type="entry name" value="Thiamin_PyroP_enz_cen_dom"/>
</dbReference>
<dbReference type="PROSITE" id="PS00187">
    <property type="entry name" value="TPP_ENZYMES"/>
    <property type="match status" value="1"/>
</dbReference>
<dbReference type="InterPro" id="IPR047212">
    <property type="entry name" value="TPP_POXB-like"/>
</dbReference>
<sequence length="588" mass="61921">MAVTIAEQLVSVLVQAGVQRVYGLVGDSLNPVADAVRRSGGSGRGGIDWVHVHNEESAALAAAAEALLTGRLAVCAASCGPGTIHLLQGLYDAHRTGAPVLAIATHIPQAQIGSGYFQETHPEALFAECSHYCELVSSPSQMPRIQRIAQQHALGLGGVAVLVLPGDVAAMTAAHPTGSSDVVAGRGRTVPLPGQVVELARLIEEAASVTLFCGAGVRDAREEVLALAELVGAPVGHALGGKEWIQWDNPFDVGMSGLLGYGASYQACHEAELLVLLGTDFPYGDFLPQARTVQVDRDPSRLGRRTVLELGVVGDVGETLRAVLPLISRKPDRSFLHGMLRRHAKALEHVVSAYTQHVSARRPIHPEHVAAELDDLLGEDAVVTVDTGMCNVWAARYITPSARRRVIGSWKHGTMANALPHAIGAQSAFPGRQVVAMSGDGGLEMLLGELLTVVQNGLPITVVVFNNGSLGMVRLEMMVAGYPSFETDHGPVDHAAIARACGFHAVRVDHPDDVRAALREALAHDGPSLVDVVTDPDALSLPPMVTGEQVKGFALAAGRTVLQGGVGKMLDVARANLRNIPRPSQLGR</sequence>
<dbReference type="PANTHER" id="PTHR42981:SF2">
    <property type="entry name" value="PYRUVATE DEHYDROGENASE [UBIQUINONE]"/>
    <property type="match status" value="1"/>
</dbReference>
<evidence type="ECO:0000256" key="2">
    <source>
        <dbReference type="ARBA" id="ARBA00023052"/>
    </source>
</evidence>
<dbReference type="Pfam" id="PF00205">
    <property type="entry name" value="TPP_enzyme_M"/>
    <property type="match status" value="1"/>
</dbReference>
<dbReference type="InterPro" id="IPR029035">
    <property type="entry name" value="DHS-like_NAD/FAD-binding_dom"/>
</dbReference>
<feature type="domain" description="Thiamine pyrophosphate enzyme N-terminal TPP-binding" evidence="6">
    <location>
        <begin position="4"/>
        <end position="120"/>
    </location>
</feature>
<keyword evidence="7" id="KW-0670">Pyruvate</keyword>
<keyword evidence="2 3" id="KW-0786">Thiamine pyrophosphate</keyword>
<dbReference type="NCBIfam" id="NF005114">
    <property type="entry name" value="PRK06546.1"/>
    <property type="match status" value="1"/>
</dbReference>
<dbReference type="InterPro" id="IPR000399">
    <property type="entry name" value="TPP-bd_CS"/>
</dbReference>
<reference evidence="7" key="1">
    <citation type="submission" date="2022-10" db="EMBL/GenBank/DDBJ databases">
        <title>Rhodococcus sp.75.</title>
        <authorList>
            <person name="Sun M."/>
        </authorList>
    </citation>
    <scope>NUCLEOTIDE SEQUENCE</scope>
    <source>
        <strain evidence="7">75</strain>
    </source>
</reference>
<keyword evidence="8" id="KW-1185">Reference proteome</keyword>
<dbReference type="InterPro" id="IPR011766">
    <property type="entry name" value="TPP_enzyme_TPP-bd"/>
</dbReference>
<dbReference type="Pfam" id="PF02775">
    <property type="entry name" value="TPP_enzyme_C"/>
    <property type="match status" value="1"/>
</dbReference>
<dbReference type="EMBL" id="CP110615">
    <property type="protein sequence ID" value="UZJ26066.1"/>
    <property type="molecule type" value="Genomic_DNA"/>
</dbReference>
<evidence type="ECO:0000256" key="3">
    <source>
        <dbReference type="RuleBase" id="RU362132"/>
    </source>
</evidence>
<protein>
    <submittedName>
        <fullName evidence="7">Pyruvate dehydrogenase</fullName>
    </submittedName>
</protein>
<accession>A0ABY6P477</accession>
<dbReference type="PANTHER" id="PTHR42981">
    <property type="entry name" value="PYRUVATE DEHYDROGENASE [UBIQUINONE]"/>
    <property type="match status" value="1"/>
</dbReference>
<feature type="domain" description="Thiamine pyrophosphate enzyme central" evidence="4">
    <location>
        <begin position="198"/>
        <end position="322"/>
    </location>
</feature>
<organism evidence="7 8">
    <name type="scientific">Rhodococcus antarcticus</name>
    <dbReference type="NCBI Taxonomy" id="2987751"/>
    <lineage>
        <taxon>Bacteria</taxon>
        <taxon>Bacillati</taxon>
        <taxon>Actinomycetota</taxon>
        <taxon>Actinomycetes</taxon>
        <taxon>Mycobacteriales</taxon>
        <taxon>Nocardiaceae</taxon>
        <taxon>Rhodococcus</taxon>
    </lineage>
</organism>
<gene>
    <name evidence="7" type="ORF">RHODO2019_06445</name>
</gene>
<evidence type="ECO:0000259" key="5">
    <source>
        <dbReference type="Pfam" id="PF02775"/>
    </source>
</evidence>
<comment type="similarity">
    <text evidence="1 3">Belongs to the TPP enzyme family.</text>
</comment>
<dbReference type="SUPFAM" id="SSF52518">
    <property type="entry name" value="Thiamin diphosphate-binding fold (THDP-binding)"/>
    <property type="match status" value="2"/>
</dbReference>
<name>A0ABY6P477_9NOCA</name>
<dbReference type="RefSeq" id="WP_265384170.1">
    <property type="nucleotide sequence ID" value="NZ_CP110615.1"/>
</dbReference>
<dbReference type="Pfam" id="PF02776">
    <property type="entry name" value="TPP_enzyme_N"/>
    <property type="match status" value="1"/>
</dbReference>
<feature type="domain" description="Thiamine pyrophosphate enzyme TPP-binding" evidence="5">
    <location>
        <begin position="386"/>
        <end position="532"/>
    </location>
</feature>
<dbReference type="SUPFAM" id="SSF52467">
    <property type="entry name" value="DHS-like NAD/FAD-binding domain"/>
    <property type="match status" value="1"/>
</dbReference>